<evidence type="ECO:0000313" key="1">
    <source>
        <dbReference type="EMBL" id="GAF88846.1"/>
    </source>
</evidence>
<dbReference type="EMBL" id="BARS01010023">
    <property type="protein sequence ID" value="GAF88846.1"/>
    <property type="molecule type" value="Genomic_DNA"/>
</dbReference>
<protein>
    <submittedName>
        <fullName evidence="1">Uncharacterized protein</fullName>
    </submittedName>
</protein>
<comment type="caution">
    <text evidence="1">The sequence shown here is derived from an EMBL/GenBank/DDBJ whole genome shotgun (WGS) entry which is preliminary data.</text>
</comment>
<name>X0TNL0_9ZZZZ</name>
<proteinExistence type="predicted"/>
<organism evidence="1">
    <name type="scientific">marine sediment metagenome</name>
    <dbReference type="NCBI Taxonomy" id="412755"/>
    <lineage>
        <taxon>unclassified sequences</taxon>
        <taxon>metagenomes</taxon>
        <taxon>ecological metagenomes</taxon>
    </lineage>
</organism>
<gene>
    <name evidence="1" type="ORF">S01H1_18702</name>
</gene>
<accession>X0TNL0</accession>
<sequence length="88" mass="9806">MRRKIAIRAPELKFKNSKAVLYIYSATTFVELKGPPPVMIRIILIRLKVPILNIIVSIRRTGVSKGKVIFVNACQPDAPSILALSYKG</sequence>
<reference evidence="1" key="1">
    <citation type="journal article" date="2014" name="Front. Microbiol.">
        <title>High frequency of phylogenetically diverse reductive dehalogenase-homologous genes in deep subseafloor sedimentary metagenomes.</title>
        <authorList>
            <person name="Kawai M."/>
            <person name="Futagami T."/>
            <person name="Toyoda A."/>
            <person name="Takaki Y."/>
            <person name="Nishi S."/>
            <person name="Hori S."/>
            <person name="Arai W."/>
            <person name="Tsubouchi T."/>
            <person name="Morono Y."/>
            <person name="Uchiyama I."/>
            <person name="Ito T."/>
            <person name="Fujiyama A."/>
            <person name="Inagaki F."/>
            <person name="Takami H."/>
        </authorList>
    </citation>
    <scope>NUCLEOTIDE SEQUENCE</scope>
    <source>
        <strain evidence="1">Expedition CK06-06</strain>
    </source>
</reference>
<dbReference type="AlphaFoldDB" id="X0TNL0"/>